<evidence type="ECO:0000313" key="2">
    <source>
        <dbReference type="Proteomes" id="UP000095284"/>
    </source>
</evidence>
<accession>A0A1I7S2S5</accession>
<reference evidence="1" key="2">
    <citation type="submission" date="2020-09" db="EMBL/GenBank/DDBJ databases">
        <authorList>
            <person name="Kikuchi T."/>
        </authorList>
    </citation>
    <scope>NUCLEOTIDE SEQUENCE</scope>
    <source>
        <strain evidence="1">Ka4C1</strain>
    </source>
</reference>
<evidence type="ECO:0000313" key="3">
    <source>
        <dbReference type="Proteomes" id="UP000659654"/>
    </source>
</evidence>
<name>A0A1I7S2S5_BURXY</name>
<evidence type="ECO:0000313" key="1">
    <source>
        <dbReference type="EMBL" id="CAD5230639.1"/>
    </source>
</evidence>
<proteinExistence type="predicted"/>
<keyword evidence="3" id="KW-1185">Reference proteome</keyword>
<gene>
    <name evidence="1" type="ORF">BXYJ_LOCUS11088</name>
</gene>
<dbReference type="Proteomes" id="UP000582659">
    <property type="component" value="Unassembled WGS sequence"/>
</dbReference>
<dbReference type="AlphaFoldDB" id="A0A1I7S2S5"/>
<dbReference type="WBParaSite" id="BXY_0730500.1">
    <property type="protein sequence ID" value="BXY_0730500.1"/>
    <property type="gene ID" value="BXY_0730500"/>
</dbReference>
<dbReference type="Proteomes" id="UP000095284">
    <property type="component" value="Unplaced"/>
</dbReference>
<reference evidence="4" key="1">
    <citation type="submission" date="2016-11" db="UniProtKB">
        <authorList>
            <consortium name="WormBaseParasite"/>
        </authorList>
    </citation>
    <scope>IDENTIFICATION</scope>
</reference>
<dbReference type="EMBL" id="CAJFDI010000005">
    <property type="protein sequence ID" value="CAD5230639.1"/>
    <property type="molecule type" value="Genomic_DNA"/>
</dbReference>
<dbReference type="EMBL" id="CAJFCV020000005">
    <property type="protein sequence ID" value="CAG9121664.1"/>
    <property type="molecule type" value="Genomic_DNA"/>
</dbReference>
<organism evidence="2 4">
    <name type="scientific">Bursaphelenchus xylophilus</name>
    <name type="common">Pinewood nematode worm</name>
    <name type="synonym">Aphelenchoides xylophilus</name>
    <dbReference type="NCBI Taxonomy" id="6326"/>
    <lineage>
        <taxon>Eukaryota</taxon>
        <taxon>Metazoa</taxon>
        <taxon>Ecdysozoa</taxon>
        <taxon>Nematoda</taxon>
        <taxon>Chromadorea</taxon>
        <taxon>Rhabditida</taxon>
        <taxon>Tylenchina</taxon>
        <taxon>Tylenchomorpha</taxon>
        <taxon>Aphelenchoidea</taxon>
        <taxon>Aphelenchoididae</taxon>
        <taxon>Bursaphelenchus</taxon>
    </lineage>
</organism>
<protein>
    <submittedName>
        <fullName evidence="1">(pine wood nematode) hypothetical protein</fullName>
    </submittedName>
</protein>
<evidence type="ECO:0000313" key="4">
    <source>
        <dbReference type="WBParaSite" id="BXY_0730500.1"/>
    </source>
</evidence>
<sequence length="99" mass="11150">MPNLHNGFGYKSHKNTLFFIILSLVFGANKLSLSLTGRLPKPLPISSRLSTAKSSCHCSLVIWGAWPDVNRISKYATIPEVWLFRKCPDASRSDRPWCC</sequence>
<dbReference type="Proteomes" id="UP000659654">
    <property type="component" value="Unassembled WGS sequence"/>
</dbReference>